<name>A0A6I4UNG3_9SPHN</name>
<evidence type="ECO:0000313" key="5">
    <source>
        <dbReference type="EMBL" id="MBB3777222.1"/>
    </source>
</evidence>
<organism evidence="6 7">
    <name type="scientific">Erythrobacter ramosus</name>
    <dbReference type="NCBI Taxonomy" id="35811"/>
    <lineage>
        <taxon>Bacteria</taxon>
        <taxon>Pseudomonadati</taxon>
        <taxon>Pseudomonadota</taxon>
        <taxon>Alphaproteobacteria</taxon>
        <taxon>Sphingomonadales</taxon>
        <taxon>Erythrobacteraceae</taxon>
        <taxon>Erythrobacter/Porphyrobacter group</taxon>
        <taxon>Erythrobacter</taxon>
    </lineage>
</organism>
<dbReference type="InterPro" id="IPR001173">
    <property type="entry name" value="Glyco_trans_2-like"/>
</dbReference>
<keyword evidence="2" id="KW-0328">Glycosyltransferase</keyword>
<reference evidence="5 8" key="2">
    <citation type="submission" date="2020-08" db="EMBL/GenBank/DDBJ databases">
        <title>Genomic Encyclopedia of Type Strains, Phase IV (KMG-IV): sequencing the most valuable type-strain genomes for metagenomic binning, comparative biology and taxonomic classification.</title>
        <authorList>
            <person name="Goeker M."/>
        </authorList>
    </citation>
    <scope>NUCLEOTIDE SEQUENCE [LARGE SCALE GENOMIC DNA]</scope>
    <source>
        <strain evidence="5 8">DSM 8510</strain>
    </source>
</reference>
<dbReference type="OrthoDB" id="9806708at2"/>
<gene>
    <name evidence="5" type="ORF">FHS52_003219</name>
    <name evidence="6" type="ORF">GRI59_15165</name>
</gene>
<feature type="domain" description="Glycosyltransferase 2-like" evidence="4">
    <location>
        <begin position="3"/>
        <end position="118"/>
    </location>
</feature>
<dbReference type="PANTHER" id="PTHR43179:SF12">
    <property type="entry name" value="GALACTOFURANOSYLTRANSFERASE GLFT2"/>
    <property type="match status" value="1"/>
</dbReference>
<dbReference type="Proteomes" id="UP000548685">
    <property type="component" value="Unassembled WGS sequence"/>
</dbReference>
<dbReference type="SUPFAM" id="SSF53448">
    <property type="entry name" value="Nucleotide-diphospho-sugar transferases"/>
    <property type="match status" value="1"/>
</dbReference>
<evidence type="ECO:0000256" key="3">
    <source>
        <dbReference type="ARBA" id="ARBA00022679"/>
    </source>
</evidence>
<keyword evidence="3 6" id="KW-0808">Transferase</keyword>
<comment type="similarity">
    <text evidence="1">Belongs to the glycosyltransferase 2 family.</text>
</comment>
<sequence>MPELLDTLKALAACDTPPAEVIVHVDGGDQLSVDALKSLSSDVRILESSEILGPGGSRNRLLHAARNEVIVSLDDDSFPIDSDFFSAVDEAVKRHPTAGVIAMNIIHDGEALAERRPQVHPVADFVGCGSVYRKRALLNTAGYVPIQPAYGVEEADLALQIIDAGWDIIHDHDLRVRHATSRSHQATPTITSAHISNLALLAYLRYPVIYWPLGILQVANRIIWSIRNGRTSGVLAGLAAIPGKIWRYRAYRKPVSAATMRKVRRLRHEANELAIGGG</sequence>
<dbReference type="PANTHER" id="PTHR43179">
    <property type="entry name" value="RHAMNOSYLTRANSFERASE WBBL"/>
    <property type="match status" value="1"/>
</dbReference>
<evidence type="ECO:0000313" key="8">
    <source>
        <dbReference type="Proteomes" id="UP000548685"/>
    </source>
</evidence>
<dbReference type="EMBL" id="JACICE010000006">
    <property type="protein sequence ID" value="MBB3777222.1"/>
    <property type="molecule type" value="Genomic_DNA"/>
</dbReference>
<dbReference type="GO" id="GO:0016757">
    <property type="term" value="F:glycosyltransferase activity"/>
    <property type="evidence" value="ECO:0007669"/>
    <property type="project" value="UniProtKB-KW"/>
</dbReference>
<comment type="caution">
    <text evidence="6">The sequence shown here is derived from an EMBL/GenBank/DDBJ whole genome shotgun (WGS) entry which is preliminary data.</text>
</comment>
<dbReference type="InterPro" id="IPR029044">
    <property type="entry name" value="Nucleotide-diphossugar_trans"/>
</dbReference>
<proteinExistence type="inferred from homology"/>
<evidence type="ECO:0000256" key="2">
    <source>
        <dbReference type="ARBA" id="ARBA00022676"/>
    </source>
</evidence>
<evidence type="ECO:0000256" key="1">
    <source>
        <dbReference type="ARBA" id="ARBA00006739"/>
    </source>
</evidence>
<evidence type="ECO:0000313" key="7">
    <source>
        <dbReference type="Proteomes" id="UP000430021"/>
    </source>
</evidence>
<dbReference type="AlphaFoldDB" id="A0A6I4UNG3"/>
<reference evidence="6 7" key="1">
    <citation type="submission" date="2019-12" db="EMBL/GenBank/DDBJ databases">
        <title>Genomic-based taxomic classification of the family Erythrobacteraceae.</title>
        <authorList>
            <person name="Xu L."/>
        </authorList>
    </citation>
    <scope>NUCLEOTIDE SEQUENCE [LARGE SCALE GENOMIC DNA]</scope>
    <source>
        <strain evidence="6 7">JCM 10282</strain>
    </source>
</reference>
<accession>A0A6I4UNG3</accession>
<protein>
    <submittedName>
        <fullName evidence="5 6">Glycosyltransferase</fullName>
    </submittedName>
</protein>
<keyword evidence="8" id="KW-1185">Reference proteome</keyword>
<dbReference type="EMBL" id="WTYB01000006">
    <property type="protein sequence ID" value="MXP39946.1"/>
    <property type="molecule type" value="Genomic_DNA"/>
</dbReference>
<dbReference type="Gene3D" id="3.90.550.10">
    <property type="entry name" value="Spore Coat Polysaccharide Biosynthesis Protein SpsA, Chain A"/>
    <property type="match status" value="1"/>
</dbReference>
<evidence type="ECO:0000259" key="4">
    <source>
        <dbReference type="Pfam" id="PF00535"/>
    </source>
</evidence>
<evidence type="ECO:0000313" key="6">
    <source>
        <dbReference type="EMBL" id="MXP39946.1"/>
    </source>
</evidence>
<dbReference type="Pfam" id="PF00535">
    <property type="entry name" value="Glycos_transf_2"/>
    <property type="match status" value="1"/>
</dbReference>
<dbReference type="Proteomes" id="UP000430021">
    <property type="component" value="Unassembled WGS sequence"/>
</dbReference>